<dbReference type="RefSeq" id="WP_133063181.1">
    <property type="nucleotide sequence ID" value="NZ_BEDT01000001.1"/>
</dbReference>
<evidence type="ECO:0008006" key="3">
    <source>
        <dbReference type="Google" id="ProtNLM"/>
    </source>
</evidence>
<keyword evidence="2" id="KW-1185">Reference proteome</keyword>
<organism evidence="1 2">
    <name type="scientific">Pseudolactococcus reticulitermitis</name>
    <dbReference type="NCBI Taxonomy" id="2025039"/>
    <lineage>
        <taxon>Bacteria</taxon>
        <taxon>Bacillati</taxon>
        <taxon>Bacillota</taxon>
        <taxon>Bacilli</taxon>
        <taxon>Lactobacillales</taxon>
        <taxon>Streptococcaceae</taxon>
        <taxon>Pseudolactococcus</taxon>
    </lineage>
</organism>
<reference evidence="2" key="1">
    <citation type="submission" date="2017-08" db="EMBL/GenBank/DDBJ databases">
        <title>Draft genome sequence of Lactococcus sp. strain Rs-Y01, isolated from the gut of the lower termite Reticulitermes speratus.</title>
        <authorList>
            <person name="Ohkuma M."/>
            <person name="Yuki M."/>
        </authorList>
    </citation>
    <scope>NUCLEOTIDE SEQUENCE [LARGE SCALE GENOMIC DNA]</scope>
    <source>
        <strain evidence="2">Rs-Y01</strain>
    </source>
</reference>
<accession>A0A224X8E1</accession>
<name>A0A224X8E1_9LACT</name>
<evidence type="ECO:0000313" key="2">
    <source>
        <dbReference type="Proteomes" id="UP000218689"/>
    </source>
</evidence>
<gene>
    <name evidence="1" type="ORF">RsY01_83</name>
</gene>
<dbReference type="EMBL" id="BEDT01000001">
    <property type="protein sequence ID" value="GAX46504.1"/>
    <property type="molecule type" value="Genomic_DNA"/>
</dbReference>
<protein>
    <recommendedName>
        <fullName evidence="3">WxL domain-containing protein</fullName>
    </recommendedName>
</protein>
<dbReference type="Proteomes" id="UP000218689">
    <property type="component" value="Unassembled WGS sequence"/>
</dbReference>
<comment type="caution">
    <text evidence="1">The sequence shown here is derived from an EMBL/GenBank/DDBJ whole genome shotgun (WGS) entry which is preliminary data.</text>
</comment>
<proteinExistence type="predicted"/>
<sequence>MKKMIQMLLTSVILIGFFSMIVGADERASPIQSSVEPTDGIQKDLKENITARASYAGDGTENNPYQVSNISDLKSALKANAASGNTLYIQLTADIAYTDSDLTIAVSKNTVLDGANHYILYKAPSSWPSYDASHFVTAANNLNITFKNLKYGNATYPNSSYYGILRVLNSNINFVLENIDYNTVKGSQPFWGNSNPSNTLTFKGTNSFRTDGDVDGGEFVEGFTTLNFADDSKTTVYNDSTNSDAVFWCAKQKVNIGKNATLEITTSKEYLFYNDDDVTINVQEKGQFTCKFIKGKNYTASKAELRSDGSWGNGTITMNFAKDSIGCFRTEKDAFTGTSRNYPTINATSPNYILFEATPTNKSVISGITPKFVRKDTDGYNYPIDYLTTSGQKHFVTNVSGTQNVSASNIQNGYSLVYARASQMTGLAATPKVGVDLSEIDAQVKKGASSSFSSGRVSYKLAKNKLYSGNDVTLGEAQNSIDKATSAEGVLESPVINITSDVSKESTYVFQNLLAQTYYLYSKIGEQRASASGYIFDSPWVEEVVAVQPLIAVTLPDSIDFTSSLAGEFGKSNNLQNYVAVNHGNVPVNVDLKTIASNTGCSPDVSLVDQFDNETEKLVLKLTAENTASGEDVTWSPLLEGKPIPSNPIKLDPFWETSHQASLYVNGKQSVPLGAGLKAVSYKLAVEVKQVTR</sequence>
<evidence type="ECO:0000313" key="1">
    <source>
        <dbReference type="EMBL" id="GAX46504.1"/>
    </source>
</evidence>
<dbReference type="AlphaFoldDB" id="A0A224X8E1"/>
<dbReference type="OrthoDB" id="2243718at2"/>